<sequence length="1394" mass="161683">NREVCSSPVCVQTAAKVLQKIDLNANPCENFYKFACGKFLNNTALPPSKTTITSFSSVMDLVNEQMLTLLAKPIEITDARHVVLIKSLYQACMDTAKIEAHSFSYVQKLLKNIGGWPVTEGQNWDEESFNWGSTLQELTKQGLNSYIFFSLRTRIDVRNSSRSILQIDQPPIAYHEFMRKGFNESIIRSYYDYMVDIAIYFGADQEVAHHEMKDVLNFEIAMSRVAELSENRRNSSVEYNPMTIKELEQRFPYVPWLKFINEYLKPIKVMTYDDIITVTLPQYFERIIANVMFWKTVRTIIPFLNDELRTLQLNFIKTLSGRSERDLRWRECIHYIIRELYIASGALYVKHFFKKEAKQTMLELVGNIKHEFIEILRTTDWMDNVTRQHALEKAEVMQSHIAYPDELLDSNKVDEYYKNLTVNPSKYLESMQNVTLFFRQILNSQLDKPMYKNDWRNHAYSIITNARYHLKENSIDFPAGILQDVFFDNDRPQYMNYGGIGYVIGHEITHGFDDRGRQFDKNGNLVNWWQPKTKEAFDSKAQCIINQYGNITVPEINLNLNGKNTQGENIADNGGIKEAYLGYKKWVKEHAPEPLLPGLQYTPEQMFWISAANTWCGVNRKEILKIIVTSGVHSPIVYRVNVPFMNSDYFADDFNCPKGSPMNPTHKNPSWWRRRPRTQKYLLVVVGVLVILIIVVLALNFLQNAPGCKYGSHDICFTPACIKTAAQVLEKVDLSVNPCEDFYKFACGNFIKNTVIPEDKTFIDSFSIVSDKVDEQMEHLVKQPIAESDIKPFVLAKSIYQACMNTTQIEANSLSSFQRLIKSTGGWPVIEETNWNENDFDWISVIYKFMELGIAYNNNIFISFQVLPDVSNSSRNSLFLDQPTMALDKIKRKGFNETIFKAYYDYMVKVAVAFGAEKEKATEEMRDVANLIIAIARITVPSEERRNATLENNPKTIKELEIEFPYVPWLNYINKMLHPYKKMSYDDIVIVTVPAFYKQLESILNQTPKRTLANYLYWTITESYITYLNNDLRNMELEFYKVISGITKRPPRNKECTNQAVGLWVASGALYVRNLFKKEAKETLAEMIDFIKEQFTKTLGEVNWMDDTTKNHALDKIKTMHLHIAYPDELLDDQKLEDYYRNLTFSPTDYLHSILNLTLFKYHIEFPQLDEVISKKDWRNHAYVALVQAFYDHSENSIELLAGLLQDVFFDATKPKYMNYGSIGHFIGHEMTHGFDDEGRQFDKNGNLVDWWQPKTKAAFDEKAQCIIDQYTNITVPEVGLNLNGINTQGENIADNGGIKLAYLAYKEWIRKHGAEMALPGLQFTPEQMFWVSLANIWCKVIRTEELKIYIMNDAHTPNHYRVNVALMNSQYFIKDFGCPANSKMNPKRKCGVW</sequence>
<comment type="similarity">
    <text evidence="3">Belongs to the peptidase M13 family.</text>
</comment>
<dbReference type="GO" id="GO:0005886">
    <property type="term" value="C:plasma membrane"/>
    <property type="evidence" value="ECO:0007669"/>
    <property type="project" value="UniProtKB-SubCell"/>
</dbReference>
<dbReference type="PANTHER" id="PTHR11733">
    <property type="entry name" value="ZINC METALLOPROTEASE FAMILY M13 NEPRILYSIN-RELATED"/>
    <property type="match status" value="1"/>
</dbReference>
<evidence type="ECO:0000256" key="3">
    <source>
        <dbReference type="ARBA" id="ARBA00007357"/>
    </source>
</evidence>
<dbReference type="CDD" id="cd08662">
    <property type="entry name" value="M13"/>
    <property type="match status" value="2"/>
</dbReference>
<feature type="domain" description="Peptidase M13 N-terminal" evidence="11">
    <location>
        <begin position="738"/>
        <end position="1127"/>
    </location>
</feature>
<dbReference type="PROSITE" id="PS51885">
    <property type="entry name" value="NEPRILYSIN"/>
    <property type="match status" value="2"/>
</dbReference>
<dbReference type="InterPro" id="IPR024079">
    <property type="entry name" value="MetalloPept_cat_dom_sf"/>
</dbReference>
<feature type="domain" description="Peptidase M13 N-terminal" evidence="11">
    <location>
        <begin position="27"/>
        <end position="404"/>
    </location>
</feature>
<dbReference type="GO" id="GO:0016485">
    <property type="term" value="P:protein processing"/>
    <property type="evidence" value="ECO:0007669"/>
    <property type="project" value="TreeGrafter"/>
</dbReference>
<keyword evidence="13" id="KW-1185">Reference proteome</keyword>
<feature type="non-terminal residue" evidence="12">
    <location>
        <position position="1394"/>
    </location>
</feature>
<keyword evidence="9" id="KW-1133">Transmembrane helix</keyword>
<dbReference type="PANTHER" id="PTHR11733:SF224">
    <property type="entry name" value="NEPRILYSIN-2"/>
    <property type="match status" value="1"/>
</dbReference>
<dbReference type="GO" id="GO:0004222">
    <property type="term" value="F:metalloendopeptidase activity"/>
    <property type="evidence" value="ECO:0007669"/>
    <property type="project" value="InterPro"/>
</dbReference>
<evidence type="ECO:0000259" key="10">
    <source>
        <dbReference type="Pfam" id="PF01431"/>
    </source>
</evidence>
<dbReference type="EMBL" id="QDEB01057634">
    <property type="protein sequence ID" value="RZC36911.1"/>
    <property type="molecule type" value="Genomic_DNA"/>
</dbReference>
<dbReference type="OrthoDB" id="6671782at2759"/>
<evidence type="ECO:0000256" key="8">
    <source>
        <dbReference type="ARBA" id="ARBA00023049"/>
    </source>
</evidence>
<keyword evidence="9" id="KW-0472">Membrane</keyword>
<keyword evidence="7" id="KW-0862">Zinc</keyword>
<dbReference type="InterPro" id="IPR042089">
    <property type="entry name" value="Peptidase_M13_dom_2"/>
</dbReference>
<comment type="caution">
    <text evidence="12">The sequence shown here is derived from an EMBL/GenBank/DDBJ whole genome shotgun (WGS) entry which is preliminary data.</text>
</comment>
<evidence type="ECO:0000256" key="5">
    <source>
        <dbReference type="ARBA" id="ARBA00022723"/>
    </source>
</evidence>
<feature type="domain" description="Peptidase M13 C-terminal" evidence="10">
    <location>
        <begin position="465"/>
        <end position="667"/>
    </location>
</feature>
<dbReference type="Gene3D" id="1.10.1380.10">
    <property type="entry name" value="Neutral endopeptidase , domain2"/>
    <property type="match status" value="2"/>
</dbReference>
<keyword evidence="9" id="KW-0812">Transmembrane</keyword>
<feature type="transmembrane region" description="Helical" evidence="9">
    <location>
        <begin position="681"/>
        <end position="702"/>
    </location>
</feature>
<keyword evidence="5" id="KW-0479">Metal-binding</keyword>
<dbReference type="Gene3D" id="3.40.390.10">
    <property type="entry name" value="Collagenase (Catalytic Domain)"/>
    <property type="match status" value="2"/>
</dbReference>
<keyword evidence="6" id="KW-0378">Hydrolase</keyword>
<feature type="non-terminal residue" evidence="12">
    <location>
        <position position="1"/>
    </location>
</feature>
<dbReference type="PRINTS" id="PR00786">
    <property type="entry name" value="NEPRILYSIN"/>
</dbReference>
<feature type="domain" description="Peptidase M13 C-terminal" evidence="10">
    <location>
        <begin position="1189"/>
        <end position="1392"/>
    </location>
</feature>
<evidence type="ECO:0000256" key="9">
    <source>
        <dbReference type="SAM" id="Phobius"/>
    </source>
</evidence>
<dbReference type="InterPro" id="IPR000718">
    <property type="entry name" value="Peptidase_M13"/>
</dbReference>
<keyword evidence="4" id="KW-0645">Protease</keyword>
<dbReference type="InterPro" id="IPR008753">
    <property type="entry name" value="Peptidase_M13_N"/>
</dbReference>
<name>A0A482VVE0_ASBVE</name>
<proteinExistence type="inferred from homology"/>
<evidence type="ECO:0000256" key="2">
    <source>
        <dbReference type="ARBA" id="ARBA00004401"/>
    </source>
</evidence>
<gene>
    <name evidence="12" type="ORF">BDFB_003648</name>
</gene>
<evidence type="ECO:0000256" key="1">
    <source>
        <dbReference type="ARBA" id="ARBA00001947"/>
    </source>
</evidence>
<evidence type="ECO:0000259" key="11">
    <source>
        <dbReference type="Pfam" id="PF05649"/>
    </source>
</evidence>
<dbReference type="GO" id="GO:0046872">
    <property type="term" value="F:metal ion binding"/>
    <property type="evidence" value="ECO:0007669"/>
    <property type="project" value="UniProtKB-KW"/>
</dbReference>
<evidence type="ECO:0000313" key="12">
    <source>
        <dbReference type="EMBL" id="RZC36911.1"/>
    </source>
</evidence>
<comment type="cofactor">
    <cofactor evidence="1">
        <name>Zn(2+)</name>
        <dbReference type="ChEBI" id="CHEBI:29105"/>
    </cofactor>
</comment>
<dbReference type="Pfam" id="PF05649">
    <property type="entry name" value="Peptidase_M13_N"/>
    <property type="match status" value="2"/>
</dbReference>
<evidence type="ECO:0000256" key="7">
    <source>
        <dbReference type="ARBA" id="ARBA00022833"/>
    </source>
</evidence>
<comment type="subcellular location">
    <subcellularLocation>
        <location evidence="2">Cell membrane</location>
        <topology evidence="2">Single-pass type II membrane protein</topology>
    </subcellularLocation>
</comment>
<evidence type="ECO:0000313" key="13">
    <source>
        <dbReference type="Proteomes" id="UP000292052"/>
    </source>
</evidence>
<keyword evidence="8" id="KW-0482">Metalloprotease</keyword>
<protein>
    <submittedName>
        <fullName evidence="12">Endothelin-converting enzyme 1-like</fullName>
    </submittedName>
</protein>
<reference evidence="12 13" key="1">
    <citation type="submission" date="2017-03" db="EMBL/GenBank/DDBJ databases">
        <title>Genome of the blue death feigning beetle - Asbolus verrucosus.</title>
        <authorList>
            <person name="Rider S.D."/>
        </authorList>
    </citation>
    <scope>NUCLEOTIDE SEQUENCE [LARGE SCALE GENOMIC DNA]</scope>
    <source>
        <strain evidence="12">Butters</strain>
        <tissue evidence="12">Head and leg muscle</tissue>
    </source>
</reference>
<dbReference type="SUPFAM" id="SSF55486">
    <property type="entry name" value="Metalloproteases ('zincins'), catalytic domain"/>
    <property type="match status" value="2"/>
</dbReference>
<evidence type="ECO:0000256" key="6">
    <source>
        <dbReference type="ARBA" id="ARBA00022801"/>
    </source>
</evidence>
<accession>A0A482VVE0</accession>
<dbReference type="Pfam" id="PF01431">
    <property type="entry name" value="Peptidase_M13"/>
    <property type="match status" value="2"/>
</dbReference>
<dbReference type="Proteomes" id="UP000292052">
    <property type="component" value="Unassembled WGS sequence"/>
</dbReference>
<dbReference type="InterPro" id="IPR018497">
    <property type="entry name" value="Peptidase_M13_C"/>
</dbReference>
<organism evidence="12 13">
    <name type="scientific">Asbolus verrucosus</name>
    <name type="common">Desert ironclad beetle</name>
    <dbReference type="NCBI Taxonomy" id="1661398"/>
    <lineage>
        <taxon>Eukaryota</taxon>
        <taxon>Metazoa</taxon>
        <taxon>Ecdysozoa</taxon>
        <taxon>Arthropoda</taxon>
        <taxon>Hexapoda</taxon>
        <taxon>Insecta</taxon>
        <taxon>Pterygota</taxon>
        <taxon>Neoptera</taxon>
        <taxon>Endopterygota</taxon>
        <taxon>Coleoptera</taxon>
        <taxon>Polyphaga</taxon>
        <taxon>Cucujiformia</taxon>
        <taxon>Tenebrionidae</taxon>
        <taxon>Pimeliinae</taxon>
        <taxon>Asbolus</taxon>
    </lineage>
</organism>
<evidence type="ECO:0000256" key="4">
    <source>
        <dbReference type="ARBA" id="ARBA00022670"/>
    </source>
</evidence>